<dbReference type="GO" id="GO:0003700">
    <property type="term" value="F:DNA-binding transcription factor activity"/>
    <property type="evidence" value="ECO:0007669"/>
    <property type="project" value="InterPro"/>
</dbReference>
<dbReference type="Proteomes" id="UP000617531">
    <property type="component" value="Unassembled WGS sequence"/>
</dbReference>
<dbReference type="InterPro" id="IPR000524">
    <property type="entry name" value="Tscrpt_reg_HTH_GntR"/>
</dbReference>
<evidence type="ECO:0000256" key="2">
    <source>
        <dbReference type="ARBA" id="ARBA00023125"/>
    </source>
</evidence>
<dbReference type="Gene3D" id="1.20.120.530">
    <property type="entry name" value="GntR ligand-binding domain-like"/>
    <property type="match status" value="1"/>
</dbReference>
<dbReference type="Gene3D" id="1.10.10.10">
    <property type="entry name" value="Winged helix-like DNA-binding domain superfamily/Winged helix DNA-binding domain"/>
    <property type="match status" value="1"/>
</dbReference>
<dbReference type="EMBL" id="BNAI01000008">
    <property type="protein sequence ID" value="GHF24250.1"/>
    <property type="molecule type" value="Genomic_DNA"/>
</dbReference>
<comment type="caution">
    <text evidence="5">The sequence shown here is derived from an EMBL/GenBank/DDBJ whole genome shotgun (WGS) entry which is preliminary data.</text>
</comment>
<evidence type="ECO:0000313" key="5">
    <source>
        <dbReference type="EMBL" id="GHF24250.1"/>
    </source>
</evidence>
<name>A0A8J3GSU8_9MICO</name>
<dbReference type="InterPro" id="IPR011711">
    <property type="entry name" value="GntR_C"/>
</dbReference>
<gene>
    <name evidence="5" type="ORF">GCM10011600_26590</name>
</gene>
<dbReference type="AlphaFoldDB" id="A0A8J3GSU8"/>
<reference evidence="5" key="2">
    <citation type="submission" date="2020-09" db="EMBL/GenBank/DDBJ databases">
        <authorList>
            <person name="Sun Q."/>
            <person name="Zhou Y."/>
        </authorList>
    </citation>
    <scope>NUCLEOTIDE SEQUENCE</scope>
    <source>
        <strain evidence="5">CGMCC 1.16548</strain>
    </source>
</reference>
<dbReference type="InterPro" id="IPR008920">
    <property type="entry name" value="TF_FadR/GntR_C"/>
</dbReference>
<dbReference type="Pfam" id="PF07729">
    <property type="entry name" value="FCD"/>
    <property type="match status" value="1"/>
</dbReference>
<dbReference type="Pfam" id="PF00392">
    <property type="entry name" value="GntR"/>
    <property type="match status" value="1"/>
</dbReference>
<accession>A0A8J3GSU8</accession>
<dbReference type="SUPFAM" id="SSF48008">
    <property type="entry name" value="GntR ligand-binding domain-like"/>
    <property type="match status" value="1"/>
</dbReference>
<reference evidence="5" key="1">
    <citation type="journal article" date="2014" name="Int. J. Syst. Evol. Microbiol.">
        <title>Complete genome sequence of Corynebacterium casei LMG S-19264T (=DSM 44701T), isolated from a smear-ripened cheese.</title>
        <authorList>
            <consortium name="US DOE Joint Genome Institute (JGI-PGF)"/>
            <person name="Walter F."/>
            <person name="Albersmeier A."/>
            <person name="Kalinowski J."/>
            <person name="Ruckert C."/>
        </authorList>
    </citation>
    <scope>NUCLEOTIDE SEQUENCE</scope>
    <source>
        <strain evidence="5">CGMCC 1.16548</strain>
    </source>
</reference>
<evidence type="ECO:0000256" key="1">
    <source>
        <dbReference type="ARBA" id="ARBA00023015"/>
    </source>
</evidence>
<protein>
    <recommendedName>
        <fullName evidence="4">GntR C-terminal domain-containing protein</fullName>
    </recommendedName>
</protein>
<keyword evidence="1" id="KW-0805">Transcription regulation</keyword>
<dbReference type="SUPFAM" id="SSF46785">
    <property type="entry name" value="Winged helix' DNA-binding domain"/>
    <property type="match status" value="1"/>
</dbReference>
<proteinExistence type="predicted"/>
<dbReference type="InterPro" id="IPR036388">
    <property type="entry name" value="WH-like_DNA-bd_sf"/>
</dbReference>
<keyword evidence="3" id="KW-0804">Transcription</keyword>
<feature type="domain" description="GntR C-terminal" evidence="4">
    <location>
        <begin position="89"/>
        <end position="214"/>
    </location>
</feature>
<keyword evidence="6" id="KW-1185">Reference proteome</keyword>
<dbReference type="SMART" id="SM00895">
    <property type="entry name" value="FCD"/>
    <property type="match status" value="1"/>
</dbReference>
<evidence type="ECO:0000256" key="3">
    <source>
        <dbReference type="ARBA" id="ARBA00023163"/>
    </source>
</evidence>
<organism evidence="5 6">
    <name type="scientific">Pseudolysinimonas yzui</name>
    <dbReference type="NCBI Taxonomy" id="2708254"/>
    <lineage>
        <taxon>Bacteria</taxon>
        <taxon>Bacillati</taxon>
        <taxon>Actinomycetota</taxon>
        <taxon>Actinomycetes</taxon>
        <taxon>Micrococcales</taxon>
        <taxon>Microbacteriaceae</taxon>
        <taxon>Pseudolysinimonas</taxon>
    </lineage>
</organism>
<evidence type="ECO:0000259" key="4">
    <source>
        <dbReference type="SMART" id="SM00895"/>
    </source>
</evidence>
<dbReference type="PANTHER" id="PTHR43537:SF45">
    <property type="entry name" value="GNTR FAMILY REGULATORY PROTEIN"/>
    <property type="match status" value="1"/>
</dbReference>
<keyword evidence="2" id="KW-0238">DNA-binding</keyword>
<evidence type="ECO:0000313" key="6">
    <source>
        <dbReference type="Proteomes" id="UP000617531"/>
    </source>
</evidence>
<sequence length="230" mass="25592">MTESAAISRYGRFERAQEIAAYEGLRDLILSRAIAAGEPLAVERLSDDLDVEPEQLRTAITQLASELLVVRDESGEFCVAPVTAEIVTELFDARTVIEIGAIDAHAARIDDRELAVLDRLARELAGIVAEPLPDLERFLEASHDYHAHVVGLARSAPLSAAYLRLGISRLWRASIADLDWWNLFDVRHHGELTEALRSRDVARAKALVYEHQEQVKRLVHDVIDRTGGSL</sequence>
<dbReference type="RefSeq" id="WP_191284027.1">
    <property type="nucleotide sequence ID" value="NZ_BNAI01000008.1"/>
</dbReference>
<dbReference type="InterPro" id="IPR036390">
    <property type="entry name" value="WH_DNA-bd_sf"/>
</dbReference>
<dbReference type="PANTHER" id="PTHR43537">
    <property type="entry name" value="TRANSCRIPTIONAL REGULATOR, GNTR FAMILY"/>
    <property type="match status" value="1"/>
</dbReference>
<dbReference type="GO" id="GO:0003677">
    <property type="term" value="F:DNA binding"/>
    <property type="evidence" value="ECO:0007669"/>
    <property type="project" value="UniProtKB-KW"/>
</dbReference>